<name>A0A1V9E183_9BACT</name>
<dbReference type="AlphaFoldDB" id="A0A1V9E183"/>
<keyword evidence="3" id="KW-1185">Reference proteome</keyword>
<organism evidence="2 3">
    <name type="scientific">Niastella yeongjuensis</name>
    <dbReference type="NCBI Taxonomy" id="354355"/>
    <lineage>
        <taxon>Bacteria</taxon>
        <taxon>Pseudomonadati</taxon>
        <taxon>Bacteroidota</taxon>
        <taxon>Chitinophagia</taxon>
        <taxon>Chitinophagales</taxon>
        <taxon>Chitinophagaceae</taxon>
        <taxon>Niastella</taxon>
    </lineage>
</organism>
<keyword evidence="1" id="KW-0472">Membrane</keyword>
<sequence length="70" mass="7911">MGLGYWVLGFKWSPGGIYPRILDDFPGKMVRILGSYMIFPGKQGDFLGFYMIILGKQGAILEFYMIIPGK</sequence>
<comment type="caution">
    <text evidence="2">The sequence shown here is derived from an EMBL/GenBank/DDBJ whole genome shotgun (WGS) entry which is preliminary data.</text>
</comment>
<feature type="transmembrane region" description="Helical" evidence="1">
    <location>
        <begin position="47"/>
        <end position="67"/>
    </location>
</feature>
<dbReference type="EMBL" id="LVXG01000078">
    <property type="protein sequence ID" value="OQP39888.1"/>
    <property type="molecule type" value="Genomic_DNA"/>
</dbReference>
<dbReference type="Proteomes" id="UP000192610">
    <property type="component" value="Unassembled WGS sequence"/>
</dbReference>
<reference evidence="3" key="1">
    <citation type="submission" date="2016-04" db="EMBL/GenBank/DDBJ databases">
        <authorList>
            <person name="Chen L."/>
            <person name="Zhuang W."/>
            <person name="Wang G."/>
        </authorList>
    </citation>
    <scope>NUCLEOTIDE SEQUENCE [LARGE SCALE GENOMIC DNA]</scope>
    <source>
        <strain evidence="3">17621</strain>
    </source>
</reference>
<proteinExistence type="predicted"/>
<evidence type="ECO:0000313" key="2">
    <source>
        <dbReference type="EMBL" id="OQP39888.1"/>
    </source>
</evidence>
<evidence type="ECO:0000313" key="3">
    <source>
        <dbReference type="Proteomes" id="UP000192610"/>
    </source>
</evidence>
<keyword evidence="1" id="KW-1133">Transmembrane helix</keyword>
<gene>
    <name evidence="2" type="ORF">A4H97_16850</name>
</gene>
<accession>A0A1V9E183</accession>
<keyword evidence="1" id="KW-0812">Transmembrane</keyword>
<evidence type="ECO:0000256" key="1">
    <source>
        <dbReference type="SAM" id="Phobius"/>
    </source>
</evidence>
<protein>
    <submittedName>
        <fullName evidence="2">Uncharacterized protein</fullName>
    </submittedName>
</protein>